<name>A0A915KZX9_ROMCU</name>
<keyword evidence="9" id="KW-0472">Membrane</keyword>
<dbReference type="GO" id="GO:0000139">
    <property type="term" value="C:Golgi membrane"/>
    <property type="evidence" value="ECO:0007669"/>
    <property type="project" value="UniProtKB-SubCell"/>
</dbReference>
<evidence type="ECO:0000256" key="8">
    <source>
        <dbReference type="ARBA" id="ARBA00023034"/>
    </source>
</evidence>
<keyword evidence="5" id="KW-0812">Transmembrane</keyword>
<accession>A0A915KZX9</accession>
<dbReference type="Pfam" id="PF01762">
    <property type="entry name" value="Galactosyl_T"/>
    <property type="match status" value="1"/>
</dbReference>
<evidence type="ECO:0000256" key="6">
    <source>
        <dbReference type="ARBA" id="ARBA00022968"/>
    </source>
</evidence>
<dbReference type="InterPro" id="IPR002659">
    <property type="entry name" value="Glyco_trans_31"/>
</dbReference>
<dbReference type="Gene3D" id="3.90.550.50">
    <property type="match status" value="1"/>
</dbReference>
<keyword evidence="4" id="KW-0808">Transferase</keyword>
<dbReference type="GO" id="GO:0016758">
    <property type="term" value="F:hexosyltransferase activity"/>
    <property type="evidence" value="ECO:0007669"/>
    <property type="project" value="InterPro"/>
</dbReference>
<protein>
    <recommendedName>
        <fullName evidence="10">Hexosyltransferase</fullName>
        <ecNumber evidence="10">2.4.1.-</ecNumber>
    </recommendedName>
</protein>
<comment type="subcellular location">
    <subcellularLocation>
        <location evidence="1 10">Golgi apparatus membrane</location>
        <topology evidence="1 10">Single-pass type II membrane protein</topology>
    </subcellularLocation>
</comment>
<keyword evidence="7" id="KW-1133">Transmembrane helix</keyword>
<sequence>MTRSVTIFAMGQSANKHTEKMIRVESGMYRDIIQENFVDSYKNLSLKGIMWLKWATLHCPNAFYIVKVDDDIVVNIFNLARHLATLNGMPVLREQGSKWFVSKNEVENDTYPPYCSGSAYIITNDFVPVLYRKSFRTKLVWVDDAYITGFLPAGLAFEHVNLASLYVLRHEEIEAKLAAGYALFGHSPTSVNSRIRLWKKITAIRNIRL</sequence>
<evidence type="ECO:0000256" key="7">
    <source>
        <dbReference type="ARBA" id="ARBA00022989"/>
    </source>
</evidence>
<evidence type="ECO:0000256" key="9">
    <source>
        <dbReference type="ARBA" id="ARBA00023136"/>
    </source>
</evidence>
<keyword evidence="8 10" id="KW-0333">Golgi apparatus</keyword>
<dbReference type="WBParaSite" id="nRc.2.0.1.t43068-RA">
    <property type="protein sequence ID" value="nRc.2.0.1.t43068-RA"/>
    <property type="gene ID" value="nRc.2.0.1.g43068"/>
</dbReference>
<evidence type="ECO:0000256" key="10">
    <source>
        <dbReference type="RuleBase" id="RU363063"/>
    </source>
</evidence>
<keyword evidence="6" id="KW-0735">Signal-anchor</keyword>
<organism evidence="11 12">
    <name type="scientific">Romanomermis culicivorax</name>
    <name type="common">Nematode worm</name>
    <dbReference type="NCBI Taxonomy" id="13658"/>
    <lineage>
        <taxon>Eukaryota</taxon>
        <taxon>Metazoa</taxon>
        <taxon>Ecdysozoa</taxon>
        <taxon>Nematoda</taxon>
        <taxon>Enoplea</taxon>
        <taxon>Dorylaimia</taxon>
        <taxon>Mermithida</taxon>
        <taxon>Mermithoidea</taxon>
        <taxon>Mermithidae</taxon>
        <taxon>Romanomermis</taxon>
    </lineage>
</organism>
<evidence type="ECO:0000256" key="5">
    <source>
        <dbReference type="ARBA" id="ARBA00022692"/>
    </source>
</evidence>
<dbReference type="GO" id="GO:0006493">
    <property type="term" value="P:protein O-linked glycosylation"/>
    <property type="evidence" value="ECO:0007669"/>
    <property type="project" value="TreeGrafter"/>
</dbReference>
<dbReference type="Proteomes" id="UP000887565">
    <property type="component" value="Unplaced"/>
</dbReference>
<dbReference type="OMA" id="NENEHYG"/>
<keyword evidence="11" id="KW-1185">Reference proteome</keyword>
<evidence type="ECO:0000256" key="4">
    <source>
        <dbReference type="ARBA" id="ARBA00022679"/>
    </source>
</evidence>
<evidence type="ECO:0000313" key="11">
    <source>
        <dbReference type="Proteomes" id="UP000887565"/>
    </source>
</evidence>
<evidence type="ECO:0000256" key="3">
    <source>
        <dbReference type="ARBA" id="ARBA00022676"/>
    </source>
</evidence>
<dbReference type="EC" id="2.4.1.-" evidence="10"/>
<dbReference type="PANTHER" id="PTHR11214:SF364">
    <property type="entry name" value="HEXOSYLTRANSFERASE"/>
    <property type="match status" value="1"/>
</dbReference>
<comment type="similarity">
    <text evidence="2 10">Belongs to the glycosyltransferase 31 family.</text>
</comment>
<evidence type="ECO:0000256" key="1">
    <source>
        <dbReference type="ARBA" id="ARBA00004323"/>
    </source>
</evidence>
<evidence type="ECO:0000256" key="2">
    <source>
        <dbReference type="ARBA" id="ARBA00008661"/>
    </source>
</evidence>
<proteinExistence type="inferred from homology"/>
<dbReference type="PANTHER" id="PTHR11214">
    <property type="entry name" value="BETA-1,3-N-ACETYLGLUCOSAMINYLTRANSFERASE"/>
    <property type="match status" value="1"/>
</dbReference>
<keyword evidence="3 10" id="KW-0328">Glycosyltransferase</keyword>
<dbReference type="AlphaFoldDB" id="A0A915KZX9"/>
<evidence type="ECO:0000313" key="12">
    <source>
        <dbReference type="WBParaSite" id="nRc.2.0.1.t43068-RA"/>
    </source>
</evidence>
<reference evidence="12" key="1">
    <citation type="submission" date="2022-11" db="UniProtKB">
        <authorList>
            <consortium name="WormBaseParasite"/>
        </authorList>
    </citation>
    <scope>IDENTIFICATION</scope>
</reference>